<dbReference type="GO" id="GO:0000730">
    <property type="term" value="P:DNA recombinase assembly"/>
    <property type="evidence" value="ECO:0007669"/>
    <property type="project" value="TreeGrafter"/>
</dbReference>
<dbReference type="InterPro" id="IPR027417">
    <property type="entry name" value="P-loop_NTPase"/>
</dbReference>
<evidence type="ECO:0000313" key="4">
    <source>
        <dbReference type="EMBL" id="CCC53249.1"/>
    </source>
</evidence>
<name>G0UBQ1_TRYVY</name>
<sequence>MDDTTPVRDRVSPLPLGASANINGGKWAKSALPGEAEWSCMVDDCSTVKFSASCDASPELPLPDGMLTQELVTAEDCSTVRLCDSVCEASEEMCVSNGVATQLIFSGEDSSLGPRPAHDGSLTPEPVLPSQCLGWQAEPPSEGRLADVLVKLHAAEQNIPNLNAVGFLLKSPWEVSQQLNISLDDVALLYQYLSATVLAGPNTLLYPVSVAECFTSRKRSIISTGSECLDRALAGGLACGTITEVTGASGSGKTALALHLAMRLACENDTMPGPHRTLWITTDYLAFPSAALRDLARLHMKTRWSRELEEVALCRVSVTAINTFSELRAQFPALREHLLRETGTGLLVVDGLNTLVRRTFPGVDGEVAERHEAVTEFMCALKSMAHEFHLTVIVTTVAGKDLGQAFPHAVNTRLRLSQCLVRHRVDSAKFCSNDIVGHRFGARLAYVLELAKSCASPALQFELEFDRMYLKCVHQLETSEAILMEDAGFCGINPHGHTIVPTFVYL</sequence>
<dbReference type="Gene3D" id="3.40.50.300">
    <property type="entry name" value="P-loop containing nucleotide triphosphate hydrolases"/>
    <property type="match status" value="1"/>
</dbReference>
<dbReference type="SMART" id="SM00382">
    <property type="entry name" value="AAA"/>
    <property type="match status" value="1"/>
</dbReference>
<dbReference type="PRINTS" id="PR01874">
    <property type="entry name" value="DNAREPAIRADA"/>
</dbReference>
<evidence type="ECO:0000256" key="1">
    <source>
        <dbReference type="ARBA" id="ARBA00022741"/>
    </source>
</evidence>
<dbReference type="GO" id="GO:0042148">
    <property type="term" value="P:DNA strand invasion"/>
    <property type="evidence" value="ECO:0007669"/>
    <property type="project" value="TreeGrafter"/>
</dbReference>
<keyword evidence="1" id="KW-0547">Nucleotide-binding</keyword>
<keyword evidence="2" id="KW-0067">ATP-binding</keyword>
<dbReference type="EMBL" id="HE573027">
    <property type="protein sequence ID" value="CCC53249.1"/>
    <property type="molecule type" value="Genomic_DNA"/>
</dbReference>
<feature type="domain" description="RecA family profile 1" evidence="3">
    <location>
        <begin position="218"/>
        <end position="405"/>
    </location>
</feature>
<dbReference type="PANTHER" id="PTHR22942">
    <property type="entry name" value="RECA/RAD51/RADA DNA STRAND-PAIRING FAMILY MEMBER"/>
    <property type="match status" value="1"/>
</dbReference>
<gene>
    <name evidence="4" type="ORF">TVY486_1107330</name>
</gene>
<dbReference type="InterPro" id="IPR013632">
    <property type="entry name" value="Rad51_C"/>
</dbReference>
<accession>G0UBQ1</accession>
<organism evidence="4">
    <name type="scientific">Trypanosoma vivax (strain Y486)</name>
    <dbReference type="NCBI Taxonomy" id="1055687"/>
    <lineage>
        <taxon>Eukaryota</taxon>
        <taxon>Discoba</taxon>
        <taxon>Euglenozoa</taxon>
        <taxon>Kinetoplastea</taxon>
        <taxon>Metakinetoplastina</taxon>
        <taxon>Trypanosomatida</taxon>
        <taxon>Trypanosomatidae</taxon>
        <taxon>Trypanosoma</taxon>
        <taxon>Duttonella</taxon>
    </lineage>
</organism>
<protein>
    <recommendedName>
        <fullName evidence="3">RecA family profile 1 domain-containing protein</fullName>
    </recommendedName>
</protein>
<dbReference type="GO" id="GO:0000150">
    <property type="term" value="F:DNA strand exchange activity"/>
    <property type="evidence" value="ECO:0007669"/>
    <property type="project" value="TreeGrafter"/>
</dbReference>
<dbReference type="InterPro" id="IPR020588">
    <property type="entry name" value="RecA_ATP-bd"/>
</dbReference>
<proteinExistence type="predicted"/>
<dbReference type="InterPro" id="IPR003593">
    <property type="entry name" value="AAA+_ATPase"/>
</dbReference>
<dbReference type="GO" id="GO:0000794">
    <property type="term" value="C:condensed nuclear chromosome"/>
    <property type="evidence" value="ECO:0007669"/>
    <property type="project" value="TreeGrafter"/>
</dbReference>
<dbReference type="PROSITE" id="PS50162">
    <property type="entry name" value="RECA_2"/>
    <property type="match status" value="1"/>
</dbReference>
<dbReference type="GO" id="GO:0140664">
    <property type="term" value="F:ATP-dependent DNA damage sensor activity"/>
    <property type="evidence" value="ECO:0007669"/>
    <property type="project" value="InterPro"/>
</dbReference>
<dbReference type="GO" id="GO:0007131">
    <property type="term" value="P:reciprocal meiotic recombination"/>
    <property type="evidence" value="ECO:0007669"/>
    <property type="project" value="TreeGrafter"/>
</dbReference>
<dbReference type="GO" id="GO:0003690">
    <property type="term" value="F:double-stranded DNA binding"/>
    <property type="evidence" value="ECO:0007669"/>
    <property type="project" value="TreeGrafter"/>
</dbReference>
<dbReference type="AlphaFoldDB" id="G0UBQ1"/>
<dbReference type="Pfam" id="PF08423">
    <property type="entry name" value="Rad51"/>
    <property type="match status" value="1"/>
</dbReference>
<dbReference type="CDD" id="cd19493">
    <property type="entry name" value="Rad51B"/>
    <property type="match status" value="1"/>
</dbReference>
<dbReference type="GO" id="GO:0003697">
    <property type="term" value="F:single-stranded DNA binding"/>
    <property type="evidence" value="ECO:0007669"/>
    <property type="project" value="TreeGrafter"/>
</dbReference>
<dbReference type="SUPFAM" id="SSF52540">
    <property type="entry name" value="P-loop containing nucleoside triphosphate hydrolases"/>
    <property type="match status" value="1"/>
</dbReference>
<dbReference type="GO" id="GO:0006312">
    <property type="term" value="P:mitotic recombination"/>
    <property type="evidence" value="ECO:0007669"/>
    <property type="project" value="TreeGrafter"/>
</dbReference>
<dbReference type="GO" id="GO:0005524">
    <property type="term" value="F:ATP binding"/>
    <property type="evidence" value="ECO:0007669"/>
    <property type="project" value="UniProtKB-KW"/>
</dbReference>
<dbReference type="VEuPathDB" id="TriTrypDB:TvY486_1107330"/>
<dbReference type="GO" id="GO:0070192">
    <property type="term" value="P:chromosome organization involved in meiotic cell cycle"/>
    <property type="evidence" value="ECO:0007669"/>
    <property type="project" value="TreeGrafter"/>
</dbReference>
<dbReference type="PANTHER" id="PTHR22942:SF39">
    <property type="entry name" value="DNA REPAIR PROTEIN RAD51 HOMOLOG 1"/>
    <property type="match status" value="1"/>
</dbReference>
<evidence type="ECO:0000259" key="3">
    <source>
        <dbReference type="PROSITE" id="PS50162"/>
    </source>
</evidence>
<evidence type="ECO:0000256" key="2">
    <source>
        <dbReference type="ARBA" id="ARBA00022840"/>
    </source>
</evidence>
<reference evidence="4" key="1">
    <citation type="journal article" date="2012" name="Proc. Natl. Acad. Sci. U.S.A.">
        <title>Antigenic diversity is generated by distinct evolutionary mechanisms in African trypanosome species.</title>
        <authorList>
            <person name="Jackson A.P."/>
            <person name="Berry A."/>
            <person name="Aslett M."/>
            <person name="Allison H.C."/>
            <person name="Burton P."/>
            <person name="Vavrova-Anderson J."/>
            <person name="Brown R."/>
            <person name="Browne H."/>
            <person name="Corton N."/>
            <person name="Hauser H."/>
            <person name="Gamble J."/>
            <person name="Gilderthorp R."/>
            <person name="Marcello L."/>
            <person name="McQuillan J."/>
            <person name="Otto T.D."/>
            <person name="Quail M.A."/>
            <person name="Sanders M.J."/>
            <person name="van Tonder A."/>
            <person name="Ginger M.L."/>
            <person name="Field M.C."/>
            <person name="Barry J.D."/>
            <person name="Hertz-Fowler C."/>
            <person name="Berriman M."/>
        </authorList>
    </citation>
    <scope>NUCLEOTIDE SEQUENCE</scope>
    <source>
        <strain evidence="4">Y486</strain>
    </source>
</reference>